<organism evidence="1 2">
    <name type="scientific">Subtercola frigoramans</name>
    <dbReference type="NCBI Taxonomy" id="120298"/>
    <lineage>
        <taxon>Bacteria</taxon>
        <taxon>Bacillati</taxon>
        <taxon>Actinomycetota</taxon>
        <taxon>Actinomycetes</taxon>
        <taxon>Micrococcales</taxon>
        <taxon>Microbacteriaceae</taxon>
        <taxon>Subtercola</taxon>
    </lineage>
</organism>
<protein>
    <submittedName>
        <fullName evidence="1">Uncharacterized protein</fullName>
    </submittedName>
</protein>
<keyword evidence="2" id="KW-1185">Reference proteome</keyword>
<dbReference type="RefSeq" id="WP_205109293.1">
    <property type="nucleotide sequence ID" value="NZ_BAAAHT010000004.1"/>
</dbReference>
<proteinExistence type="predicted"/>
<dbReference type="Proteomes" id="UP000776164">
    <property type="component" value="Unassembled WGS sequence"/>
</dbReference>
<reference evidence="1 2" key="1">
    <citation type="submission" date="2021-01" db="EMBL/GenBank/DDBJ databases">
        <title>Sequencing the genomes of 1000 actinobacteria strains.</title>
        <authorList>
            <person name="Klenk H.-P."/>
        </authorList>
    </citation>
    <scope>NUCLEOTIDE SEQUENCE [LARGE SCALE GENOMIC DNA]</scope>
    <source>
        <strain evidence="1 2">DSM 13057</strain>
    </source>
</reference>
<dbReference type="EMBL" id="JAFBBU010000001">
    <property type="protein sequence ID" value="MBM7472497.1"/>
    <property type="molecule type" value="Genomic_DNA"/>
</dbReference>
<gene>
    <name evidence="1" type="ORF">JOE66_002131</name>
</gene>
<comment type="caution">
    <text evidence="1">The sequence shown here is derived from an EMBL/GenBank/DDBJ whole genome shotgun (WGS) entry which is preliminary data.</text>
</comment>
<evidence type="ECO:0000313" key="2">
    <source>
        <dbReference type="Proteomes" id="UP000776164"/>
    </source>
</evidence>
<sequence length="212" mass="23769">MFRYTLPWISFSETELAAARQELTEFVERMAKQAAERVGFGWIPTADAPNSWHALLEAWEHSRETGTPLPISNVGCHDVIFTSPEAIGAYRFWHDVTHVERERDFTNPHEVDIAIDHLDEAERNGLKPDSLAWRLLHADAIGTVMSSSVNRSYLINQRVFILNYVQFGLGASLLAELARAGQYDPARLRAGVDYTTDAVAPIPSSKAGDHHE</sequence>
<accession>A0ABS2L5W6</accession>
<evidence type="ECO:0000313" key="1">
    <source>
        <dbReference type="EMBL" id="MBM7472497.1"/>
    </source>
</evidence>
<name>A0ABS2L5W6_9MICO</name>